<organism evidence="1">
    <name type="scientific">Caldicellulosiruptor owensensis</name>
    <dbReference type="NCBI Taxonomy" id="55205"/>
    <lineage>
        <taxon>Bacteria</taxon>
        <taxon>Bacillati</taxon>
        <taxon>Bacillota</taxon>
        <taxon>Bacillota incertae sedis</taxon>
        <taxon>Caldicellulosiruptorales</taxon>
        <taxon>Caldicellulosiruptoraceae</taxon>
        <taxon>Caldicellulosiruptor</taxon>
    </lineage>
</organism>
<dbReference type="OMA" id="HHKSDIN"/>
<dbReference type="AlphaFoldDB" id="A0A7C5V2F9"/>
<accession>A0A7C5V2F9</accession>
<reference evidence="1" key="1">
    <citation type="journal article" date="2020" name="mSystems">
        <title>Genome- and Community-Level Interaction Insights into Carbon Utilization and Element Cycling Functions of Hydrothermarchaeota in Hydrothermal Sediment.</title>
        <authorList>
            <person name="Zhou Z."/>
            <person name="Liu Y."/>
            <person name="Xu W."/>
            <person name="Pan J."/>
            <person name="Luo Z.H."/>
            <person name="Li M."/>
        </authorList>
    </citation>
    <scope>NUCLEOTIDE SEQUENCE [LARGE SCALE GENOMIC DNA]</scope>
    <source>
        <strain evidence="1">SpSt-102</strain>
    </source>
</reference>
<name>A0A7C5V2F9_9FIRM</name>
<sequence>MANITSKELMFLEDNIKMMQNSINFIAGVSDQITDVSLKNLCQQCVNHYKSDINILSRFIENPTIQ</sequence>
<protein>
    <submittedName>
        <fullName evidence="1">Uncharacterized protein</fullName>
    </submittedName>
</protein>
<dbReference type="EMBL" id="DRUZ01000072">
    <property type="protein sequence ID" value="HHS02007.1"/>
    <property type="molecule type" value="Genomic_DNA"/>
</dbReference>
<comment type="caution">
    <text evidence="1">The sequence shown here is derived from an EMBL/GenBank/DDBJ whole genome shotgun (WGS) entry which is preliminary data.</text>
</comment>
<evidence type="ECO:0000313" key="1">
    <source>
        <dbReference type="EMBL" id="HHS02007.1"/>
    </source>
</evidence>
<gene>
    <name evidence="1" type="ORF">ENL71_05765</name>
</gene>
<proteinExistence type="predicted"/>